<dbReference type="EMBL" id="BLBS01000035">
    <property type="protein sequence ID" value="GET89571.1"/>
    <property type="molecule type" value="Genomic_DNA"/>
</dbReference>
<organism evidence="2 3">
    <name type="scientific">Leishmania tarentolae</name>
    <name type="common">Sauroleishmania tarentolae</name>
    <dbReference type="NCBI Taxonomy" id="5689"/>
    <lineage>
        <taxon>Eukaryota</taxon>
        <taxon>Discoba</taxon>
        <taxon>Euglenozoa</taxon>
        <taxon>Kinetoplastea</taxon>
        <taxon>Metakinetoplastina</taxon>
        <taxon>Trypanosomatida</taxon>
        <taxon>Trypanosomatidae</taxon>
        <taxon>Leishmaniinae</taxon>
        <taxon>Leishmania</taxon>
        <taxon>lizard Leishmania</taxon>
    </lineage>
</organism>
<evidence type="ECO:0000313" key="3">
    <source>
        <dbReference type="Proteomes" id="UP000419144"/>
    </source>
</evidence>
<feature type="compositionally biased region" description="Basic residues" evidence="1">
    <location>
        <begin position="63"/>
        <end position="76"/>
    </location>
</feature>
<feature type="compositionally biased region" description="Basic and acidic residues" evidence="1">
    <location>
        <begin position="15"/>
        <end position="32"/>
    </location>
</feature>
<reference evidence="2" key="1">
    <citation type="submission" date="2019-11" db="EMBL/GenBank/DDBJ databases">
        <title>Leishmania tarentolae CDS.</title>
        <authorList>
            <person name="Goto Y."/>
            <person name="Yamagishi J."/>
        </authorList>
    </citation>
    <scope>NUCLEOTIDE SEQUENCE [LARGE SCALE GENOMIC DNA]</scope>
    <source>
        <strain evidence="2">Parrot Tar II</strain>
    </source>
</reference>
<feature type="region of interest" description="Disordered" evidence="1">
    <location>
        <begin position="1"/>
        <end position="89"/>
    </location>
</feature>
<evidence type="ECO:0000313" key="2">
    <source>
        <dbReference type="EMBL" id="GET89571.1"/>
    </source>
</evidence>
<accession>A0A640KK05</accession>
<feature type="compositionally biased region" description="Polar residues" evidence="1">
    <location>
        <begin position="172"/>
        <end position="184"/>
    </location>
</feature>
<evidence type="ECO:0000256" key="1">
    <source>
        <dbReference type="SAM" id="MobiDB-lite"/>
    </source>
</evidence>
<dbReference type="Proteomes" id="UP000419144">
    <property type="component" value="Unassembled WGS sequence"/>
</dbReference>
<comment type="caution">
    <text evidence="2">The sequence shown here is derived from an EMBL/GenBank/DDBJ whole genome shotgun (WGS) entry which is preliminary data.</text>
</comment>
<keyword evidence="3" id="KW-1185">Reference proteome</keyword>
<feature type="region of interest" description="Disordered" evidence="1">
    <location>
        <begin position="157"/>
        <end position="193"/>
    </location>
</feature>
<protein>
    <submittedName>
        <fullName evidence="2">Uncharacterized protein</fullName>
    </submittedName>
</protein>
<dbReference type="OrthoDB" id="238558at2759"/>
<feature type="compositionally biased region" description="Polar residues" evidence="1">
    <location>
        <begin position="80"/>
        <end position="89"/>
    </location>
</feature>
<dbReference type="VEuPathDB" id="TriTrypDB:LtaPh_2622200"/>
<feature type="compositionally biased region" description="Basic residues" evidence="1">
    <location>
        <begin position="40"/>
        <end position="53"/>
    </location>
</feature>
<name>A0A640KK05_LEITA</name>
<dbReference type="AlphaFoldDB" id="A0A640KK05"/>
<gene>
    <name evidence="2" type="ORF">LtaPh_2622200</name>
</gene>
<sequence length="369" mass="39355">MAAVIPPPTLYSIARLRDASEETQRNRKRPETTEVSVGAGKRRNPPPPKKKKRMGGESSKHSNASRHARSHERKRGAASNALTGVSCHSDTVNERTARLGPPYGEVPVYIPTSPVQCAASPISLSCSLDASLTWILDTEAALITEWNRKLHEVTTHSAEAHGVSRGREPPAQESTPSLTKTSPESGARTAAPKTLGLTSFSTLPVLQGLPSQAHANSSFGLSLTCDSVDVTTGRSTGMTFRVPTMWAQQTSSSATASTKALTGVKSPQALSGPLSGSSQGASQFVVSSLPVGIDYFCALQSRWLARDQCSLLPATDEEDLNDSVILEAVSESNGDALSPPVPLEYMIDLFVPQWRSEGLFEAAQDHQAR</sequence>
<proteinExistence type="predicted"/>